<dbReference type="AlphaFoldDB" id="A0A382N3W0"/>
<reference evidence="2" key="1">
    <citation type="submission" date="2018-05" db="EMBL/GenBank/DDBJ databases">
        <authorList>
            <person name="Lanie J.A."/>
            <person name="Ng W.-L."/>
            <person name="Kazmierczak K.M."/>
            <person name="Andrzejewski T.M."/>
            <person name="Davidsen T.M."/>
            <person name="Wayne K.J."/>
            <person name="Tettelin H."/>
            <person name="Glass J.I."/>
            <person name="Rusch D."/>
            <person name="Podicherti R."/>
            <person name="Tsui H.-C.T."/>
            <person name="Winkler M.E."/>
        </authorList>
    </citation>
    <scope>NUCLEOTIDE SEQUENCE</scope>
</reference>
<feature type="region of interest" description="Disordered" evidence="1">
    <location>
        <begin position="1"/>
        <end position="26"/>
    </location>
</feature>
<gene>
    <name evidence="2" type="ORF">METZ01_LOCUS307306</name>
</gene>
<protein>
    <submittedName>
        <fullName evidence="2">Uncharacterized protein</fullName>
    </submittedName>
</protein>
<accession>A0A382N3W0</accession>
<feature type="compositionally biased region" description="Basic and acidic residues" evidence="1">
    <location>
        <begin position="1"/>
        <end position="18"/>
    </location>
</feature>
<dbReference type="EMBL" id="UINC01097057">
    <property type="protein sequence ID" value="SVC54452.1"/>
    <property type="molecule type" value="Genomic_DNA"/>
</dbReference>
<evidence type="ECO:0000256" key="1">
    <source>
        <dbReference type="SAM" id="MobiDB-lite"/>
    </source>
</evidence>
<name>A0A382N3W0_9ZZZZ</name>
<proteinExistence type="predicted"/>
<sequence length="26" mass="3242">MNEYKKEFSNMNTKEDYTRIIQSENK</sequence>
<organism evidence="2">
    <name type="scientific">marine metagenome</name>
    <dbReference type="NCBI Taxonomy" id="408172"/>
    <lineage>
        <taxon>unclassified sequences</taxon>
        <taxon>metagenomes</taxon>
        <taxon>ecological metagenomes</taxon>
    </lineage>
</organism>
<evidence type="ECO:0000313" key="2">
    <source>
        <dbReference type="EMBL" id="SVC54452.1"/>
    </source>
</evidence>